<sequence length="138" mass="15530">MDGQDDSSSADLLRERDEKISGVISSLEAETEGSKILEHIKTCLRYLSSFHVSEVDEKLLQWIMPALKNTLQKAIDDNFLLSDTCEDDFVLNILKQNLGLLLELVHILKEVLDFFAAQGEICLVDIKYTAITSIEIIS</sequence>
<dbReference type="InParanoid" id="A0A6P7FXI9"/>
<protein>
    <submittedName>
        <fullName evidence="1">Uncharacterized protein LOC114332072</fullName>
    </submittedName>
</protein>
<reference evidence="1" key="1">
    <citation type="submission" date="2025-08" db="UniProtKB">
        <authorList>
            <consortium name="RefSeq"/>
        </authorList>
    </citation>
    <scope>IDENTIFICATION</scope>
    <source>
        <tissue evidence="1">Whole insect</tissue>
    </source>
</reference>
<dbReference type="AlphaFoldDB" id="A0A6P7FXI9"/>
<proteinExistence type="predicted"/>
<organism evidence="1">
    <name type="scientific">Diabrotica virgifera virgifera</name>
    <name type="common">western corn rootworm</name>
    <dbReference type="NCBI Taxonomy" id="50390"/>
    <lineage>
        <taxon>Eukaryota</taxon>
        <taxon>Metazoa</taxon>
        <taxon>Ecdysozoa</taxon>
        <taxon>Arthropoda</taxon>
        <taxon>Hexapoda</taxon>
        <taxon>Insecta</taxon>
        <taxon>Pterygota</taxon>
        <taxon>Neoptera</taxon>
        <taxon>Endopterygota</taxon>
        <taxon>Coleoptera</taxon>
        <taxon>Polyphaga</taxon>
        <taxon>Cucujiformia</taxon>
        <taxon>Chrysomeloidea</taxon>
        <taxon>Chrysomelidae</taxon>
        <taxon>Galerucinae</taxon>
        <taxon>Diabroticina</taxon>
        <taxon>Diabroticites</taxon>
        <taxon>Diabrotica</taxon>
    </lineage>
</organism>
<name>A0A6P7FXI9_DIAVI</name>
<evidence type="ECO:0000313" key="1">
    <source>
        <dbReference type="RefSeq" id="XP_028137583.1"/>
    </source>
</evidence>
<dbReference type="RefSeq" id="XP_028137583.1">
    <property type="nucleotide sequence ID" value="XM_028281782.1"/>
</dbReference>
<gene>
    <name evidence="1" type="primary">LOC114332072</name>
</gene>
<accession>A0A6P7FXI9</accession>